<feature type="region of interest" description="Disordered" evidence="1">
    <location>
        <begin position="1"/>
        <end position="25"/>
    </location>
</feature>
<sequence length="366" mass="41752">MTSKTTSKVSSKHNRAPYERSTQEEIKKYQNAATPAATQQNIEDIQSKSQLCNILIEFIIKMRPVNKQYYSSESIYNCVSALNRYFQNHSAIAPLDLFSEPVFKPLLNVVHSKMRENEQLNSLDIKKGADPLTEDEQKQILSFKRPDGGYNFIIIHEKNNQGGLNSRRKKGKTNQPRILSYHLMNLEQLMDLAMTYQNICVYDLKMQNPTFIYGPLVILKKLMKTYSGVNAYRMPNEKQMMEVTKKAFPARSNPSIVGKSSTLNTTRSSEFTRNSPISIEVVSKEEHCKSIIGLKSTSTKEIESTKVTKRDKFKTPFKGKFRSPLIDLNKKVPSDDSQSSQNMTLDLEGMKVHITNCNVTINISKN</sequence>
<dbReference type="AlphaFoldDB" id="A0A915ZFX6"/>
<dbReference type="EMBL" id="CAGKOT010000034">
    <property type="protein sequence ID" value="CAB5375543.1"/>
    <property type="molecule type" value="Genomic_DNA"/>
</dbReference>
<organism evidence="2 3">
    <name type="scientific">Rhizophagus irregularis</name>
    <dbReference type="NCBI Taxonomy" id="588596"/>
    <lineage>
        <taxon>Eukaryota</taxon>
        <taxon>Fungi</taxon>
        <taxon>Fungi incertae sedis</taxon>
        <taxon>Mucoromycota</taxon>
        <taxon>Glomeromycotina</taxon>
        <taxon>Glomeromycetes</taxon>
        <taxon>Glomerales</taxon>
        <taxon>Glomeraceae</taxon>
        <taxon>Rhizophagus</taxon>
    </lineage>
</organism>
<feature type="compositionally biased region" description="Basic and acidic residues" evidence="1">
    <location>
        <begin position="16"/>
        <end position="25"/>
    </location>
</feature>
<name>A0A915ZFX6_9GLOM</name>
<accession>A0A915ZFX6</accession>
<proteinExistence type="predicted"/>
<reference evidence="2" key="1">
    <citation type="submission" date="2020-05" db="EMBL/GenBank/DDBJ databases">
        <authorList>
            <person name="Rincon C."/>
            <person name="Sanders R I."/>
            <person name="Robbins C."/>
            <person name="Chaturvedi A."/>
        </authorList>
    </citation>
    <scope>NUCLEOTIDE SEQUENCE</scope>
    <source>
        <strain evidence="2">CHB12</strain>
    </source>
</reference>
<dbReference type="Proteomes" id="UP000684084">
    <property type="component" value="Unassembled WGS sequence"/>
</dbReference>
<protein>
    <submittedName>
        <fullName evidence="2">Uncharacterized protein</fullName>
    </submittedName>
</protein>
<evidence type="ECO:0000256" key="1">
    <source>
        <dbReference type="SAM" id="MobiDB-lite"/>
    </source>
</evidence>
<evidence type="ECO:0000313" key="2">
    <source>
        <dbReference type="EMBL" id="CAB5375543.1"/>
    </source>
</evidence>
<comment type="caution">
    <text evidence="2">The sequence shown here is derived from an EMBL/GenBank/DDBJ whole genome shotgun (WGS) entry which is preliminary data.</text>
</comment>
<gene>
    <name evidence="2" type="ORF">CHRIB12_LOCUS14928</name>
</gene>
<evidence type="ECO:0000313" key="3">
    <source>
        <dbReference type="Proteomes" id="UP000684084"/>
    </source>
</evidence>